<proteinExistence type="predicted"/>
<dbReference type="EMBL" id="CALYLK010000135">
    <property type="protein sequence ID" value="CAH8228724.1"/>
    <property type="molecule type" value="Genomic_DNA"/>
</dbReference>
<organism evidence="1 2">
    <name type="scientific">Vibrio aestuarianus</name>
    <dbReference type="NCBI Taxonomy" id="28171"/>
    <lineage>
        <taxon>Bacteria</taxon>
        <taxon>Pseudomonadati</taxon>
        <taxon>Pseudomonadota</taxon>
        <taxon>Gammaproteobacteria</taxon>
        <taxon>Vibrionales</taxon>
        <taxon>Vibrionaceae</taxon>
        <taxon>Vibrio</taxon>
    </lineage>
</organism>
<evidence type="ECO:0000313" key="2">
    <source>
        <dbReference type="Proteomes" id="UP001152658"/>
    </source>
</evidence>
<reference evidence="1" key="1">
    <citation type="submission" date="2022-06" db="EMBL/GenBank/DDBJ databases">
        <authorList>
            <person name="Goudenege D."/>
            <person name="Le Roux F."/>
        </authorList>
    </citation>
    <scope>NUCLEOTIDE SEQUENCE</scope>
    <source>
        <strain evidence="1">12-063</strain>
    </source>
</reference>
<dbReference type="Proteomes" id="UP001152658">
    <property type="component" value="Unassembled WGS sequence"/>
</dbReference>
<sequence>MGFDGKAILYPSHHGQYLLAGYGQVFRPPLTALRPEANPQHNS</sequence>
<name>A0ABN8TVQ6_9VIBR</name>
<protein>
    <submittedName>
        <fullName evidence="1">Uncharacterized protein</fullName>
    </submittedName>
</protein>
<gene>
    <name evidence="1" type="ORF">VAE063_940478</name>
</gene>
<accession>A0ABN8TVQ6</accession>
<evidence type="ECO:0000313" key="1">
    <source>
        <dbReference type="EMBL" id="CAH8228724.1"/>
    </source>
</evidence>
<comment type="caution">
    <text evidence="1">The sequence shown here is derived from an EMBL/GenBank/DDBJ whole genome shotgun (WGS) entry which is preliminary data.</text>
</comment>
<keyword evidence="2" id="KW-1185">Reference proteome</keyword>